<feature type="domain" description="Cation/H+ exchanger transmembrane" evidence="11">
    <location>
        <begin position="271"/>
        <end position="329"/>
    </location>
</feature>
<keyword evidence="5" id="KW-0915">Sodium</keyword>
<feature type="domain" description="Cation/H+ exchanger transmembrane" evidence="11">
    <location>
        <begin position="32"/>
        <end position="268"/>
    </location>
</feature>
<dbReference type="NCBIfam" id="TIGR00840">
    <property type="entry name" value="b_cpa1"/>
    <property type="match status" value="1"/>
</dbReference>
<feature type="transmembrane region" description="Helical" evidence="10">
    <location>
        <begin position="311"/>
        <end position="329"/>
    </location>
</feature>
<dbReference type="GO" id="GO:0098719">
    <property type="term" value="P:sodium ion import across plasma membrane"/>
    <property type="evidence" value="ECO:0007669"/>
    <property type="project" value="TreeGrafter"/>
</dbReference>
<feature type="transmembrane region" description="Helical" evidence="10">
    <location>
        <begin position="453"/>
        <end position="474"/>
    </location>
</feature>
<evidence type="ECO:0000313" key="13">
    <source>
        <dbReference type="Proteomes" id="UP000326458"/>
    </source>
</evidence>
<keyword evidence="3 9" id="KW-0812">Transmembrane</keyword>
<evidence type="ECO:0000256" key="2">
    <source>
        <dbReference type="ARBA" id="ARBA00022448"/>
    </source>
</evidence>
<name>A0A5N3UZB8_MUNMU</name>
<dbReference type="GO" id="GO:0051453">
    <property type="term" value="P:regulation of intracellular pH"/>
    <property type="evidence" value="ECO:0007669"/>
    <property type="project" value="TreeGrafter"/>
</dbReference>
<feature type="transmembrane region" description="Helical" evidence="10">
    <location>
        <begin position="168"/>
        <end position="188"/>
    </location>
</feature>
<keyword evidence="2 9" id="KW-0813">Transport</keyword>
<evidence type="ECO:0000256" key="5">
    <source>
        <dbReference type="ARBA" id="ARBA00023053"/>
    </source>
</evidence>
<evidence type="ECO:0000259" key="11">
    <source>
        <dbReference type="Pfam" id="PF00999"/>
    </source>
</evidence>
<dbReference type="EMBL" id="VCEA01000003">
    <property type="protein sequence ID" value="KAB0342223.1"/>
    <property type="molecule type" value="Genomic_DNA"/>
</dbReference>
<dbReference type="InterPro" id="IPR004709">
    <property type="entry name" value="NaH_exchanger"/>
</dbReference>
<feature type="transmembrane region" description="Helical" evidence="10">
    <location>
        <begin position="135"/>
        <end position="156"/>
    </location>
</feature>
<proteinExistence type="inferred from homology"/>
<sequence>MNVELKVKIPVWVAIPAPPHTYCSAMKRFHLYNKIPSVVPESCLLIFVGLIMGGLIYSLNDKSPPVMNSDIFFLYLLPPIVLDAGYFMPSRPFFENIGTILLYAVVGTIWNAFGIGLSLYGICQVKLFNLEDVSLLHNLWFGSLIAAVDPVAVLSVFEEIHVNEKLHILVFGESLLNDAVTVVLYKLFKSFSEMPSIKPLDILAGIGKFFLVGIGGIFIGLLFGMIAAFTTRFTKTIRVIEPLFVFLYSYLSYLTAEMFHLSGVLVLTFFVNKCHVNTVTRKDQFIIAYGGLRGAICFSLVFLLPEFSRKKLFIATTTVVILFTVIVQVNKTKYLKIVSYVLFRELTENYSLGNNLSDTHEKVFCWEKKMFDVVKHQNIANYKSQTSQVNDFKFQRIARRDKKAFLSDQCKEIEESNRMERLEISSRKLKIPREHFISRNTSISALLTMPKPLTVWITINLYLSSCSFFFFFLVTELYSTLSTPWTVACQAPLSVEFPRQEYWSGLPFPSPRGSVVKNPSANEGDVSLISGLGRSSGEGNGNPFSSLACEIQ</sequence>
<gene>
    <name evidence="12" type="ORF">FD754_019149</name>
</gene>
<evidence type="ECO:0000256" key="3">
    <source>
        <dbReference type="ARBA" id="ARBA00022692"/>
    </source>
</evidence>
<evidence type="ECO:0000256" key="4">
    <source>
        <dbReference type="ARBA" id="ARBA00022989"/>
    </source>
</evidence>
<feature type="transmembrane region" description="Helical" evidence="10">
    <location>
        <begin position="100"/>
        <end position="123"/>
    </location>
</feature>
<comment type="subcellular location">
    <subcellularLocation>
        <location evidence="1">Membrane</location>
        <topology evidence="1">Multi-pass membrane protein</topology>
    </subcellularLocation>
</comment>
<keyword evidence="4 10" id="KW-1133">Transmembrane helix</keyword>
<feature type="transmembrane region" description="Helical" evidence="10">
    <location>
        <begin position="71"/>
        <end position="88"/>
    </location>
</feature>
<protein>
    <recommendedName>
        <fullName evidence="9">Sodium/hydrogen exchanger</fullName>
    </recommendedName>
</protein>
<feature type="transmembrane region" description="Helical" evidence="10">
    <location>
        <begin position="38"/>
        <end position="59"/>
    </location>
</feature>
<keyword evidence="8 9" id="KW-0739">Sodium transport</keyword>
<evidence type="ECO:0000256" key="9">
    <source>
        <dbReference type="RuleBase" id="RU003722"/>
    </source>
</evidence>
<evidence type="ECO:0000256" key="10">
    <source>
        <dbReference type="SAM" id="Phobius"/>
    </source>
</evidence>
<dbReference type="Pfam" id="PF00999">
    <property type="entry name" value="Na_H_Exchanger"/>
    <property type="match status" value="2"/>
</dbReference>
<keyword evidence="9" id="KW-0050">Antiport</keyword>
<dbReference type="GO" id="GO:0005886">
    <property type="term" value="C:plasma membrane"/>
    <property type="evidence" value="ECO:0007669"/>
    <property type="project" value="TreeGrafter"/>
</dbReference>
<feature type="transmembrane region" description="Helical" evidence="10">
    <location>
        <begin position="250"/>
        <end position="272"/>
    </location>
</feature>
<dbReference type="AlphaFoldDB" id="A0A5N3UZB8"/>
<dbReference type="PANTHER" id="PTHR10110:SF99">
    <property type="entry name" value="SODIUM_HYDROGEN EXCHANGER"/>
    <property type="match status" value="1"/>
</dbReference>
<comment type="caution">
    <text evidence="12">The sequence shown here is derived from an EMBL/GenBank/DDBJ whole genome shotgun (WGS) entry which is preliminary data.</text>
</comment>
<dbReference type="PRINTS" id="PR01084">
    <property type="entry name" value="NAHEXCHNGR"/>
</dbReference>
<keyword evidence="13" id="KW-1185">Reference proteome</keyword>
<organism evidence="12 13">
    <name type="scientific">Muntiacus muntjak</name>
    <name type="common">Barking deer</name>
    <name type="synonym">Indian muntjac</name>
    <dbReference type="NCBI Taxonomy" id="9888"/>
    <lineage>
        <taxon>Eukaryota</taxon>
        <taxon>Metazoa</taxon>
        <taxon>Chordata</taxon>
        <taxon>Craniata</taxon>
        <taxon>Vertebrata</taxon>
        <taxon>Euteleostomi</taxon>
        <taxon>Mammalia</taxon>
        <taxon>Eutheria</taxon>
        <taxon>Laurasiatheria</taxon>
        <taxon>Artiodactyla</taxon>
        <taxon>Ruminantia</taxon>
        <taxon>Pecora</taxon>
        <taxon>Cervidae</taxon>
        <taxon>Muntiacinae</taxon>
        <taxon>Muntiacus</taxon>
    </lineage>
</organism>
<evidence type="ECO:0000256" key="6">
    <source>
        <dbReference type="ARBA" id="ARBA00023065"/>
    </source>
</evidence>
<evidence type="ECO:0000313" key="12">
    <source>
        <dbReference type="EMBL" id="KAB0342223.1"/>
    </source>
</evidence>
<reference evidence="12 13" key="1">
    <citation type="submission" date="2019-06" db="EMBL/GenBank/DDBJ databases">
        <title>Discovery of a novel chromosome fission-fusion reversal in muntjac.</title>
        <authorList>
            <person name="Mudd A.B."/>
            <person name="Bredeson J.V."/>
            <person name="Baum R."/>
            <person name="Hockemeyer D."/>
            <person name="Rokhsar D.S."/>
        </authorList>
    </citation>
    <scope>NUCLEOTIDE SEQUENCE [LARGE SCALE GENOMIC DNA]</scope>
    <source>
        <strain evidence="12">UTSW_UCB_Mm</strain>
        <tissue evidence="12">Fibroblast cell line</tissue>
    </source>
</reference>
<dbReference type="GO" id="GO:0015385">
    <property type="term" value="F:sodium:proton antiporter activity"/>
    <property type="evidence" value="ECO:0007669"/>
    <property type="project" value="InterPro"/>
</dbReference>
<evidence type="ECO:0000256" key="7">
    <source>
        <dbReference type="ARBA" id="ARBA00023136"/>
    </source>
</evidence>
<dbReference type="Gene3D" id="6.10.140.1330">
    <property type="match status" value="1"/>
</dbReference>
<dbReference type="InterPro" id="IPR006153">
    <property type="entry name" value="Cation/H_exchanger_TM"/>
</dbReference>
<feature type="transmembrane region" description="Helical" evidence="10">
    <location>
        <begin position="284"/>
        <end position="305"/>
    </location>
</feature>
<dbReference type="Proteomes" id="UP000326458">
    <property type="component" value="Unassembled WGS sequence"/>
</dbReference>
<evidence type="ECO:0000256" key="8">
    <source>
        <dbReference type="ARBA" id="ARBA00023201"/>
    </source>
</evidence>
<keyword evidence="6 9" id="KW-0406">Ion transport</keyword>
<feature type="transmembrane region" description="Helical" evidence="10">
    <location>
        <begin position="209"/>
        <end position="230"/>
    </location>
</feature>
<keyword evidence="7 10" id="KW-0472">Membrane</keyword>
<evidence type="ECO:0000256" key="1">
    <source>
        <dbReference type="ARBA" id="ARBA00004141"/>
    </source>
</evidence>
<dbReference type="InterPro" id="IPR018422">
    <property type="entry name" value="Cation/H_exchanger_CPA1"/>
</dbReference>
<dbReference type="GO" id="GO:0015386">
    <property type="term" value="F:potassium:proton antiporter activity"/>
    <property type="evidence" value="ECO:0007669"/>
    <property type="project" value="TreeGrafter"/>
</dbReference>
<comment type="similarity">
    <text evidence="9">Belongs to the monovalent cation:proton antiporter 1 (CPA1) transporter (TC 2.A.36) family.</text>
</comment>
<accession>A0A5N3UZB8</accession>
<dbReference type="PANTHER" id="PTHR10110">
    <property type="entry name" value="SODIUM/HYDROGEN EXCHANGER"/>
    <property type="match status" value="1"/>
</dbReference>